<dbReference type="AlphaFoldDB" id="A0A699ZIF1"/>
<gene>
    <name evidence="1" type="ORF">HaLaN_15270</name>
</gene>
<evidence type="ECO:0000313" key="1">
    <source>
        <dbReference type="EMBL" id="GFH18458.1"/>
    </source>
</evidence>
<name>A0A699ZIF1_HAELA</name>
<comment type="caution">
    <text evidence="1">The sequence shown here is derived from an EMBL/GenBank/DDBJ whole genome shotgun (WGS) entry which is preliminary data.</text>
</comment>
<accession>A0A699ZIF1</accession>
<dbReference type="EMBL" id="BLLF01001304">
    <property type="protein sequence ID" value="GFH18458.1"/>
    <property type="molecule type" value="Genomic_DNA"/>
</dbReference>
<reference evidence="1 2" key="1">
    <citation type="submission" date="2020-02" db="EMBL/GenBank/DDBJ databases">
        <title>Draft genome sequence of Haematococcus lacustris strain NIES-144.</title>
        <authorList>
            <person name="Morimoto D."/>
            <person name="Nakagawa S."/>
            <person name="Yoshida T."/>
            <person name="Sawayama S."/>
        </authorList>
    </citation>
    <scope>NUCLEOTIDE SEQUENCE [LARGE SCALE GENOMIC DNA]</scope>
    <source>
        <strain evidence="1 2">NIES-144</strain>
    </source>
</reference>
<evidence type="ECO:0000313" key="2">
    <source>
        <dbReference type="Proteomes" id="UP000485058"/>
    </source>
</evidence>
<sequence length="123" mass="12629">MVLLASAMCCFNASDAQGHCALLPPMDESDLSLASRQLHTPPCTQHALPPILAACTACGLPGKYPVLDTVEDQLICPRILPRKAALPGNIPVQVAGAGRGNATGGHNGGHRGCHTVCLAGLSR</sequence>
<dbReference type="Proteomes" id="UP000485058">
    <property type="component" value="Unassembled WGS sequence"/>
</dbReference>
<keyword evidence="2" id="KW-1185">Reference proteome</keyword>
<proteinExistence type="predicted"/>
<organism evidence="1 2">
    <name type="scientific">Haematococcus lacustris</name>
    <name type="common">Green alga</name>
    <name type="synonym">Haematococcus pluvialis</name>
    <dbReference type="NCBI Taxonomy" id="44745"/>
    <lineage>
        <taxon>Eukaryota</taxon>
        <taxon>Viridiplantae</taxon>
        <taxon>Chlorophyta</taxon>
        <taxon>core chlorophytes</taxon>
        <taxon>Chlorophyceae</taxon>
        <taxon>CS clade</taxon>
        <taxon>Chlamydomonadales</taxon>
        <taxon>Haematococcaceae</taxon>
        <taxon>Haematococcus</taxon>
    </lineage>
</organism>
<protein>
    <submittedName>
        <fullName evidence="1">Uncharacterized protein</fullName>
    </submittedName>
</protein>